<sequence>MMGIVRIGLLSGVLSLFSIKNKCFGQLIWESDTTISDAKDFKELRLDPDNALATVDNEIIQSIEFIFLETTRQSEFSTITQLNITEKGFIIFDENINAILFFDKKGKFKSKLTSPKDFRSIRGFSINTIEKSIAVDDVHSEYIYTFDLDGNLKKRIEKIHYGAKLAFHNGSKVEYFKFDSPFKSLDGAKRANLIIKGNKDTLERGHFWYTPKPMYESDIYETRNFYNSNNILLFSRELDNIIYEIKGDNILRKFKIVLPAQNSLPIDFLTNSIYDNKRIEYLRNNLNLSHHFDDVYFTDRYLVFSYLNNKSLLYDFKTENLYDMDEVTSLLKEKGLFEITGLKINALEDQTFISSLGFLDIRESLKGLTKSQKKDIVPAIQKITNLSYHNPTLILLNFKN</sequence>
<evidence type="ECO:0000313" key="1">
    <source>
        <dbReference type="EMBL" id="QQT55324.1"/>
    </source>
</evidence>
<proteinExistence type="predicted"/>
<evidence type="ECO:0000313" key="2">
    <source>
        <dbReference type="Proteomes" id="UP000595498"/>
    </source>
</evidence>
<gene>
    <name evidence="1" type="ORF">I6I98_08740</name>
</gene>
<dbReference type="Pfam" id="PF17170">
    <property type="entry name" value="DUF5128"/>
    <property type="match status" value="1"/>
</dbReference>
<dbReference type="EMBL" id="CP068224">
    <property type="protein sequence ID" value="QQT55324.1"/>
    <property type="molecule type" value="Genomic_DNA"/>
</dbReference>
<name>A0ABX7CT86_SPHMU</name>
<organism evidence="1 2">
    <name type="scientific">Sphingobacterium multivorum</name>
    <dbReference type="NCBI Taxonomy" id="28454"/>
    <lineage>
        <taxon>Bacteria</taxon>
        <taxon>Pseudomonadati</taxon>
        <taxon>Bacteroidota</taxon>
        <taxon>Sphingobacteriia</taxon>
        <taxon>Sphingobacteriales</taxon>
        <taxon>Sphingobacteriaceae</taxon>
        <taxon>Sphingobacterium</taxon>
    </lineage>
</organism>
<reference evidence="1 2" key="1">
    <citation type="submission" date="2021-01" db="EMBL/GenBank/DDBJ databases">
        <title>FDA dAtabase for Regulatory Grade micrObial Sequences (FDA-ARGOS): Supporting development and validation of Infectious Disease Dx tests.</title>
        <authorList>
            <person name="Sproer C."/>
            <person name="Gronow S."/>
            <person name="Severitt S."/>
            <person name="Schroder I."/>
            <person name="Tallon L."/>
            <person name="Sadzewicz L."/>
            <person name="Zhao X."/>
            <person name="Boylan J."/>
            <person name="Ott S."/>
            <person name="Bowen H."/>
            <person name="Vavikolanu K."/>
            <person name="Mehta A."/>
            <person name="Aluvathingal J."/>
            <person name="Nadendla S."/>
            <person name="Lowell S."/>
            <person name="Myers T."/>
            <person name="Yan Y."/>
            <person name="Sichtig H."/>
        </authorList>
    </citation>
    <scope>NUCLEOTIDE SEQUENCE [LARGE SCALE GENOMIC DNA]</scope>
    <source>
        <strain evidence="1 2">FDAARGOS_1141</strain>
    </source>
</reference>
<keyword evidence="2" id="KW-1185">Reference proteome</keyword>
<dbReference type="Proteomes" id="UP000595498">
    <property type="component" value="Chromosome"/>
</dbReference>
<accession>A0ABX7CT86</accession>
<protein>
    <submittedName>
        <fullName evidence="1">6-bladed beta-propeller</fullName>
    </submittedName>
</protein>